<dbReference type="GeneID" id="20371015"/>
<keyword evidence="2" id="KW-1185">Reference proteome</keyword>
<comment type="caution">
    <text evidence="1">The sequence shown here is derived from an EMBL/GenBank/DDBJ whole genome shotgun (WGS) entry which is preliminary data.</text>
</comment>
<sequence>MSMGLYVYGSEQPFKDLKSSFVAYLKLLAGGTANYHYLYKVGSA</sequence>
<dbReference type="EMBL" id="AFNW01000638">
    <property type="protein sequence ID" value="EKJ67413.1"/>
    <property type="molecule type" value="Genomic_DNA"/>
</dbReference>
<protein>
    <submittedName>
        <fullName evidence="1">Uncharacterized protein</fullName>
    </submittedName>
</protein>
<organism evidence="1 2">
    <name type="scientific">Fusarium pseudograminearum (strain CS3096)</name>
    <name type="common">Wheat and barley crown-rot fungus</name>
    <dbReference type="NCBI Taxonomy" id="1028729"/>
    <lineage>
        <taxon>Eukaryota</taxon>
        <taxon>Fungi</taxon>
        <taxon>Dikarya</taxon>
        <taxon>Ascomycota</taxon>
        <taxon>Pezizomycotina</taxon>
        <taxon>Sordariomycetes</taxon>
        <taxon>Hypocreomycetidae</taxon>
        <taxon>Hypocreales</taxon>
        <taxon>Nectriaceae</taxon>
        <taxon>Fusarium</taxon>
    </lineage>
</organism>
<evidence type="ECO:0000313" key="1">
    <source>
        <dbReference type="EMBL" id="EKJ67413.1"/>
    </source>
</evidence>
<name>K3V6S6_FUSPC</name>
<gene>
    <name evidence="1" type="ORF">FPSE_12398</name>
</gene>
<proteinExistence type="predicted"/>
<evidence type="ECO:0000313" key="2">
    <source>
        <dbReference type="Proteomes" id="UP000007978"/>
    </source>
</evidence>
<dbReference type="HOGENOM" id="CLU_3224667_0_0_1"/>
<reference evidence="1 2" key="1">
    <citation type="journal article" date="2012" name="PLoS Pathog.">
        <title>Comparative pathogenomics reveals horizontally acquired novel virulence genes in fungi infecting cereal hosts.</title>
        <authorList>
            <person name="Gardiner D.M."/>
            <person name="McDonald M.C."/>
            <person name="Covarelli L."/>
            <person name="Solomon P.S."/>
            <person name="Rusu A.G."/>
            <person name="Marshall M."/>
            <person name="Kazan K."/>
            <person name="Chakraborty S."/>
            <person name="McDonald B.A."/>
            <person name="Manners J.M."/>
        </authorList>
    </citation>
    <scope>NUCLEOTIDE SEQUENCE [LARGE SCALE GENOMIC DNA]</scope>
    <source>
        <strain evidence="1 2">CS3096</strain>
    </source>
</reference>
<dbReference type="Proteomes" id="UP000007978">
    <property type="component" value="Chromosome 3"/>
</dbReference>
<accession>K3V6S6</accession>
<dbReference type="RefSeq" id="XP_009263790.1">
    <property type="nucleotide sequence ID" value="XM_009265515.1"/>
</dbReference>
<dbReference type="AlphaFoldDB" id="K3V6S6"/>
<dbReference type="KEGG" id="fpu:FPSE_12398"/>